<evidence type="ECO:0000256" key="5">
    <source>
        <dbReference type="ARBA" id="ARBA00022525"/>
    </source>
</evidence>
<name>A0A6P1BXD2_9BRAD</name>
<dbReference type="UniPathway" id="UPA00109">
    <property type="reaction ID" value="UER00187"/>
</dbReference>
<evidence type="ECO:0000256" key="4">
    <source>
        <dbReference type="ARBA" id="ARBA00017068"/>
    </source>
</evidence>
<dbReference type="Proteomes" id="UP000468531">
    <property type="component" value="Unassembled WGS sequence"/>
</dbReference>
<dbReference type="EC" id="4.2.1.11" evidence="3"/>
<dbReference type="GO" id="GO:0004634">
    <property type="term" value="F:phosphopyruvate hydratase activity"/>
    <property type="evidence" value="ECO:0007669"/>
    <property type="project" value="UniProtKB-EC"/>
</dbReference>
<sequence>MILMSFPSAQIKAGSLSRSERLAKYNRLLEIERELGSAGVYESPFR</sequence>
<evidence type="ECO:0000256" key="6">
    <source>
        <dbReference type="ARBA" id="ARBA00023152"/>
    </source>
</evidence>
<keyword evidence="5" id="KW-0964">Secreted</keyword>
<dbReference type="GO" id="GO:0006096">
    <property type="term" value="P:glycolytic process"/>
    <property type="evidence" value="ECO:0007669"/>
    <property type="project" value="UniProtKB-UniPathway"/>
</dbReference>
<comment type="pathway">
    <text evidence="1">Carbohydrate degradation; glycolysis; pyruvate from D-glyceraldehyde 3-phosphate: step 4/5.</text>
</comment>
<organism evidence="9 10">
    <name type="scientific">Bradyrhizobium uaiense</name>
    <dbReference type="NCBI Taxonomy" id="2594946"/>
    <lineage>
        <taxon>Bacteria</taxon>
        <taxon>Pseudomonadati</taxon>
        <taxon>Pseudomonadota</taxon>
        <taxon>Alphaproteobacteria</taxon>
        <taxon>Hyphomicrobiales</taxon>
        <taxon>Nitrobacteraceae</taxon>
        <taxon>Bradyrhizobium</taxon>
    </lineage>
</organism>
<gene>
    <name evidence="9" type="ORF">FNJ47_48305</name>
</gene>
<dbReference type="InterPro" id="IPR036849">
    <property type="entry name" value="Enolase-like_C_sf"/>
</dbReference>
<feature type="domain" description="Enolase C-terminal TIM barrel" evidence="8">
    <location>
        <begin position="6"/>
        <end position="42"/>
    </location>
</feature>
<keyword evidence="10" id="KW-1185">Reference proteome</keyword>
<evidence type="ECO:0000313" key="10">
    <source>
        <dbReference type="Proteomes" id="UP000468531"/>
    </source>
</evidence>
<reference evidence="9 10" key="1">
    <citation type="journal article" date="2020" name="Arch. Microbiol.">
        <title>Bradyrhizobium uaiense sp. nov., a new highly efficient cowpea symbiont.</title>
        <authorList>
            <person name="Cabral Michel D."/>
            <person name="Azarias Guimaraes A."/>
            <person name="Martins da Costa E."/>
            <person name="Soares de Carvalho T."/>
            <person name="Balsanelli E."/>
            <person name="Willems A."/>
            <person name="Maltempi de Souza E."/>
            <person name="de Souza Moreira F.M."/>
        </authorList>
    </citation>
    <scope>NUCLEOTIDE SEQUENCE [LARGE SCALE GENOMIC DNA]</scope>
    <source>
        <strain evidence="9 10">UFLA 03-164</strain>
    </source>
</reference>
<protein>
    <recommendedName>
        <fullName evidence="4">Enolase</fullName>
        <ecNumber evidence="3">4.2.1.11</ecNumber>
    </recommendedName>
</protein>
<keyword evidence="7" id="KW-0456">Lyase</keyword>
<accession>A0A6P1BXD2</accession>
<dbReference type="EMBL" id="VKHP01000869">
    <property type="protein sequence ID" value="NEV03177.1"/>
    <property type="molecule type" value="Genomic_DNA"/>
</dbReference>
<evidence type="ECO:0000259" key="8">
    <source>
        <dbReference type="Pfam" id="PF00113"/>
    </source>
</evidence>
<evidence type="ECO:0000256" key="1">
    <source>
        <dbReference type="ARBA" id="ARBA00005031"/>
    </source>
</evidence>
<dbReference type="Pfam" id="PF00113">
    <property type="entry name" value="Enolase_C"/>
    <property type="match status" value="1"/>
</dbReference>
<evidence type="ECO:0000256" key="2">
    <source>
        <dbReference type="ARBA" id="ARBA00009604"/>
    </source>
</evidence>
<evidence type="ECO:0000313" key="9">
    <source>
        <dbReference type="EMBL" id="NEV03177.1"/>
    </source>
</evidence>
<keyword evidence="6" id="KW-0324">Glycolysis</keyword>
<evidence type="ECO:0000256" key="7">
    <source>
        <dbReference type="ARBA" id="ARBA00023239"/>
    </source>
</evidence>
<proteinExistence type="inferred from homology"/>
<dbReference type="AlphaFoldDB" id="A0A6P1BXD2"/>
<dbReference type="SUPFAM" id="SSF51604">
    <property type="entry name" value="Enolase C-terminal domain-like"/>
    <property type="match status" value="1"/>
</dbReference>
<dbReference type="Gene3D" id="3.20.20.120">
    <property type="entry name" value="Enolase-like C-terminal domain"/>
    <property type="match status" value="1"/>
</dbReference>
<dbReference type="InterPro" id="IPR020810">
    <property type="entry name" value="Enolase_C"/>
</dbReference>
<comment type="caution">
    <text evidence="9">The sequence shown here is derived from an EMBL/GenBank/DDBJ whole genome shotgun (WGS) entry which is preliminary data.</text>
</comment>
<evidence type="ECO:0000256" key="3">
    <source>
        <dbReference type="ARBA" id="ARBA00012058"/>
    </source>
</evidence>
<comment type="similarity">
    <text evidence="2">Belongs to the enolase family.</text>
</comment>